<proteinExistence type="predicted"/>
<evidence type="ECO:0000313" key="2">
    <source>
        <dbReference type="Proteomes" id="UP000037069"/>
    </source>
</evidence>
<dbReference type="Proteomes" id="UP000037069">
    <property type="component" value="Unassembled WGS sequence"/>
</dbReference>
<name>A0A0L0CNG0_LUCCU</name>
<dbReference type="EMBL" id="JRES01000251">
    <property type="protein sequence ID" value="KNC32964.1"/>
    <property type="molecule type" value="Genomic_DNA"/>
</dbReference>
<sequence>MLVICSSMTEVDVPAAALVVVDVEGGGGGKGGGGGNNSLSGLGFRAFAFVTKAKGFSVLDDEGDLSSSALYVLSEASVLKLSILSLTKSSSFAEDFVDNSSFSSSSCIVSAVVSNVEFKEAEALEDSLFSSSSVFVNVLEEYEEASVLKLEDSSFVFRVASSRDLLRECACEGKAFICESCVTAADISSNLEGISSALVAESEPTCPEKLDFMFELVPLVTFLVIIFDVNVAEDLESSVIVAISDEVCGDNLFGVTLPTEHITDERLSGCRLLPCCVVLTCELLADSSSGSECPELKFKFKVGTSTALLGSGVLGICPRFVGLLVELRLDVLFSKSSWAIRSSSSAKSFNTAILASSYRRSKSALHNL</sequence>
<reference evidence="1 2" key="1">
    <citation type="journal article" date="2015" name="Nat. Commun.">
        <title>Lucilia cuprina genome unlocks parasitic fly biology to underpin future interventions.</title>
        <authorList>
            <person name="Anstead C.A."/>
            <person name="Korhonen P.K."/>
            <person name="Young N.D."/>
            <person name="Hall R.S."/>
            <person name="Jex A.R."/>
            <person name="Murali S.C."/>
            <person name="Hughes D.S."/>
            <person name="Lee S.F."/>
            <person name="Perry T."/>
            <person name="Stroehlein A.J."/>
            <person name="Ansell B.R."/>
            <person name="Breugelmans B."/>
            <person name="Hofmann A."/>
            <person name="Qu J."/>
            <person name="Dugan S."/>
            <person name="Lee S.L."/>
            <person name="Chao H."/>
            <person name="Dinh H."/>
            <person name="Han Y."/>
            <person name="Doddapaneni H.V."/>
            <person name="Worley K.C."/>
            <person name="Muzny D.M."/>
            <person name="Ioannidis P."/>
            <person name="Waterhouse R.M."/>
            <person name="Zdobnov E.M."/>
            <person name="James P.J."/>
            <person name="Bagnall N.H."/>
            <person name="Kotze A.C."/>
            <person name="Gibbs R.A."/>
            <person name="Richards S."/>
            <person name="Batterham P."/>
            <person name="Gasser R.B."/>
        </authorList>
    </citation>
    <scope>NUCLEOTIDE SEQUENCE [LARGE SCALE GENOMIC DNA]</scope>
    <source>
        <strain evidence="1 2">LS</strain>
        <tissue evidence="1">Full body</tissue>
    </source>
</reference>
<comment type="caution">
    <text evidence="1">The sequence shown here is derived from an EMBL/GenBank/DDBJ whole genome shotgun (WGS) entry which is preliminary data.</text>
</comment>
<gene>
    <name evidence="1" type="ORF">FF38_02895</name>
</gene>
<organism evidence="1 2">
    <name type="scientific">Lucilia cuprina</name>
    <name type="common">Green bottle fly</name>
    <name type="synonym">Australian sheep blowfly</name>
    <dbReference type="NCBI Taxonomy" id="7375"/>
    <lineage>
        <taxon>Eukaryota</taxon>
        <taxon>Metazoa</taxon>
        <taxon>Ecdysozoa</taxon>
        <taxon>Arthropoda</taxon>
        <taxon>Hexapoda</taxon>
        <taxon>Insecta</taxon>
        <taxon>Pterygota</taxon>
        <taxon>Neoptera</taxon>
        <taxon>Endopterygota</taxon>
        <taxon>Diptera</taxon>
        <taxon>Brachycera</taxon>
        <taxon>Muscomorpha</taxon>
        <taxon>Oestroidea</taxon>
        <taxon>Calliphoridae</taxon>
        <taxon>Luciliinae</taxon>
        <taxon>Lucilia</taxon>
    </lineage>
</organism>
<accession>A0A0L0CNG0</accession>
<protein>
    <submittedName>
        <fullName evidence="1">Uncharacterized protein</fullName>
    </submittedName>
</protein>
<keyword evidence="2" id="KW-1185">Reference proteome</keyword>
<evidence type="ECO:0000313" key="1">
    <source>
        <dbReference type="EMBL" id="KNC32964.1"/>
    </source>
</evidence>
<dbReference type="AlphaFoldDB" id="A0A0L0CNG0"/>